<keyword evidence="2" id="KW-0560">Oxidoreductase</keyword>
<accession>A0A542ZHW0</accession>
<dbReference type="Proteomes" id="UP000319514">
    <property type="component" value="Unassembled WGS sequence"/>
</dbReference>
<dbReference type="PROSITE" id="PS51819">
    <property type="entry name" value="VOC"/>
    <property type="match status" value="1"/>
</dbReference>
<reference evidence="2 3" key="1">
    <citation type="submission" date="2019-06" db="EMBL/GenBank/DDBJ databases">
        <title>Sequencing the genomes of 1000 actinobacteria strains.</title>
        <authorList>
            <person name="Klenk H.-P."/>
        </authorList>
    </citation>
    <scope>NUCLEOTIDE SEQUENCE [LARGE SCALE GENOMIC DNA]</scope>
    <source>
        <strain evidence="2 3">DSM 18082</strain>
    </source>
</reference>
<evidence type="ECO:0000313" key="3">
    <source>
        <dbReference type="Proteomes" id="UP000319514"/>
    </source>
</evidence>
<keyword evidence="3" id="KW-1185">Reference proteome</keyword>
<dbReference type="Pfam" id="PF00903">
    <property type="entry name" value="Glyoxalase"/>
    <property type="match status" value="1"/>
</dbReference>
<dbReference type="RefSeq" id="WP_141787845.1">
    <property type="nucleotide sequence ID" value="NZ_BAAAKX010000004.1"/>
</dbReference>
<keyword evidence="2" id="KW-0223">Dioxygenase</keyword>
<dbReference type="EMBL" id="VFOQ01000001">
    <property type="protein sequence ID" value="TQL59879.1"/>
    <property type="molecule type" value="Genomic_DNA"/>
</dbReference>
<dbReference type="OrthoDB" id="9799428at2"/>
<gene>
    <name evidence="2" type="ORF">FB474_1249</name>
</gene>
<proteinExistence type="predicted"/>
<dbReference type="InterPro" id="IPR004360">
    <property type="entry name" value="Glyas_Fos-R_dOase_dom"/>
</dbReference>
<dbReference type="InterPro" id="IPR037523">
    <property type="entry name" value="VOC_core"/>
</dbReference>
<protein>
    <submittedName>
        <fullName evidence="2">Glyoxalase/bleomycin resistance protein/dioxygenase superfamily protein</fullName>
    </submittedName>
</protein>
<name>A0A542ZHW0_9MICO</name>
<comment type="caution">
    <text evidence="2">The sequence shown here is derived from an EMBL/GenBank/DDBJ whole genome shotgun (WGS) entry which is preliminary data.</text>
</comment>
<feature type="domain" description="VOC" evidence="1">
    <location>
        <begin position="4"/>
        <end position="119"/>
    </location>
</feature>
<dbReference type="AlphaFoldDB" id="A0A542ZHW0"/>
<dbReference type="SUPFAM" id="SSF54593">
    <property type="entry name" value="Glyoxalase/Bleomycin resistance protein/Dihydroxybiphenyl dioxygenase"/>
    <property type="match status" value="1"/>
</dbReference>
<dbReference type="GO" id="GO:0051213">
    <property type="term" value="F:dioxygenase activity"/>
    <property type="evidence" value="ECO:0007669"/>
    <property type="project" value="UniProtKB-KW"/>
</dbReference>
<dbReference type="CDD" id="cd06587">
    <property type="entry name" value="VOC"/>
    <property type="match status" value="1"/>
</dbReference>
<evidence type="ECO:0000313" key="2">
    <source>
        <dbReference type="EMBL" id="TQL59879.1"/>
    </source>
</evidence>
<organism evidence="2 3">
    <name type="scientific">Oryzihumus leptocrescens</name>
    <dbReference type="NCBI Taxonomy" id="297536"/>
    <lineage>
        <taxon>Bacteria</taxon>
        <taxon>Bacillati</taxon>
        <taxon>Actinomycetota</taxon>
        <taxon>Actinomycetes</taxon>
        <taxon>Micrococcales</taxon>
        <taxon>Intrasporangiaceae</taxon>
        <taxon>Oryzihumus</taxon>
    </lineage>
</organism>
<sequence length="119" mass="12473">MAVSVGTAFLPVRDPEAAAPWYEKALGLVATDVNQWSAQLRDPGAGSTALTLMGPQSGIRAEPGLPFATCNFVTDDLEGLRGRLDAEGLAPSPVDGSPDMCLFFTVNDPDGNVLLVVDR</sequence>
<evidence type="ECO:0000259" key="1">
    <source>
        <dbReference type="PROSITE" id="PS51819"/>
    </source>
</evidence>
<dbReference type="Gene3D" id="3.10.180.10">
    <property type="entry name" value="2,3-Dihydroxybiphenyl 1,2-Dioxygenase, domain 1"/>
    <property type="match status" value="1"/>
</dbReference>
<dbReference type="InterPro" id="IPR029068">
    <property type="entry name" value="Glyas_Bleomycin-R_OHBP_Dase"/>
</dbReference>